<organism evidence="1 2">
    <name type="scientific">Leucocoprinus birnbaumii</name>
    <dbReference type="NCBI Taxonomy" id="56174"/>
    <lineage>
        <taxon>Eukaryota</taxon>
        <taxon>Fungi</taxon>
        <taxon>Dikarya</taxon>
        <taxon>Basidiomycota</taxon>
        <taxon>Agaricomycotina</taxon>
        <taxon>Agaricomycetes</taxon>
        <taxon>Agaricomycetidae</taxon>
        <taxon>Agaricales</taxon>
        <taxon>Agaricineae</taxon>
        <taxon>Agaricaceae</taxon>
        <taxon>Leucocoprinus</taxon>
    </lineage>
</organism>
<gene>
    <name evidence="1" type="ORF">NP233_g8189</name>
</gene>
<comment type="caution">
    <text evidence="1">The sequence shown here is derived from an EMBL/GenBank/DDBJ whole genome shotgun (WGS) entry which is preliminary data.</text>
</comment>
<dbReference type="Proteomes" id="UP001213000">
    <property type="component" value="Unassembled WGS sequence"/>
</dbReference>
<name>A0AAD5VMT1_9AGAR</name>
<proteinExistence type="predicted"/>
<dbReference type="EMBL" id="JANIEX010000648">
    <property type="protein sequence ID" value="KAJ3564598.1"/>
    <property type="molecule type" value="Genomic_DNA"/>
</dbReference>
<accession>A0AAD5VMT1</accession>
<evidence type="ECO:0000313" key="2">
    <source>
        <dbReference type="Proteomes" id="UP001213000"/>
    </source>
</evidence>
<evidence type="ECO:0000313" key="1">
    <source>
        <dbReference type="EMBL" id="KAJ3564598.1"/>
    </source>
</evidence>
<dbReference type="AlphaFoldDB" id="A0AAD5VMT1"/>
<reference evidence="1" key="1">
    <citation type="submission" date="2022-07" db="EMBL/GenBank/DDBJ databases">
        <title>Genome Sequence of Leucocoprinus birnbaumii.</title>
        <authorList>
            <person name="Buettner E."/>
        </authorList>
    </citation>
    <scope>NUCLEOTIDE SEQUENCE</scope>
    <source>
        <strain evidence="1">VT141</strain>
    </source>
</reference>
<protein>
    <submittedName>
        <fullName evidence="1">Uncharacterized protein</fullName>
    </submittedName>
</protein>
<keyword evidence="2" id="KW-1185">Reference proteome</keyword>
<sequence length="180" mass="20005">MLEPARPCCTTPSFDPGALVWISFPHTPHALLMNTCDTLRAGGIGQGPEDRPISLEDTRVGFVNRIPTFSAFNLLAFNVQRSDTLADHHHESEMNSPRRYPRSSQLLASVQYLPKPSPSRNPHLYLPAAWPPLLKHCTHFRLLEAARHCGGSVLSIRISPRCVSALIHEATSRSFGKCFL</sequence>